<keyword evidence="2 5" id="KW-0012">Acyltransferase</keyword>
<dbReference type="PANTHER" id="PTHR10434:SF11">
    <property type="entry name" value="1-ACYL-SN-GLYCEROL-3-PHOSPHATE ACYLTRANSFERASE"/>
    <property type="match status" value="1"/>
</dbReference>
<dbReference type="CDD" id="cd07989">
    <property type="entry name" value="LPLAT_AGPAT-like"/>
    <property type="match status" value="1"/>
</dbReference>
<dbReference type="InterPro" id="IPR002123">
    <property type="entry name" value="Plipid/glycerol_acylTrfase"/>
</dbReference>
<dbReference type="GO" id="GO:0003841">
    <property type="term" value="F:1-acylglycerol-3-phosphate O-acyltransferase activity"/>
    <property type="evidence" value="ECO:0007669"/>
    <property type="project" value="TreeGrafter"/>
</dbReference>
<feature type="domain" description="Phospholipid/glycerol acyltransferase" evidence="4">
    <location>
        <begin position="51"/>
        <end position="163"/>
    </location>
</feature>
<dbReference type="PANTHER" id="PTHR10434">
    <property type="entry name" value="1-ACYL-SN-GLYCEROL-3-PHOSPHATE ACYLTRANSFERASE"/>
    <property type="match status" value="1"/>
</dbReference>
<dbReference type="EMBL" id="CP001825">
    <property type="protein sequence ID" value="ACZ41604.1"/>
    <property type="molecule type" value="Genomic_DNA"/>
</dbReference>
<feature type="compositionally biased region" description="Basic and acidic residues" evidence="3">
    <location>
        <begin position="220"/>
        <end position="242"/>
    </location>
</feature>
<dbReference type="Proteomes" id="UP000000323">
    <property type="component" value="Chromosome 1"/>
</dbReference>
<keyword evidence="1 5" id="KW-0808">Transferase</keyword>
<reference evidence="6" key="1">
    <citation type="journal article" date="2010" name="Stand. Genomic Sci.">
        <title>Complete genome sequence of 'Thermobaculum terrenum' type strain (YNP1).</title>
        <authorList>
            <person name="Kiss H."/>
            <person name="Cleland D."/>
            <person name="Lapidus A."/>
            <person name="Lucas S."/>
            <person name="Glavina Del Rio T."/>
            <person name="Nolan M."/>
            <person name="Tice H."/>
            <person name="Han C."/>
            <person name="Goodwin L."/>
            <person name="Pitluck S."/>
            <person name="Liolios K."/>
            <person name="Ivanova N."/>
            <person name="Mavromatis K."/>
            <person name="Ovchinnikova G."/>
            <person name="Pati A."/>
            <person name="Chen A."/>
            <person name="Palaniappan K."/>
            <person name="Land M."/>
            <person name="Hauser L."/>
            <person name="Chang Y."/>
            <person name="Jeffries C."/>
            <person name="Lu M."/>
            <person name="Brettin T."/>
            <person name="Detter J."/>
            <person name="Goker M."/>
            <person name="Tindall B."/>
            <person name="Beck B."/>
            <person name="McDermott T."/>
            <person name="Woyke T."/>
            <person name="Bristow J."/>
            <person name="Eisen J."/>
            <person name="Markowitz V."/>
            <person name="Hugenholtz P."/>
            <person name="Kyrpides N."/>
            <person name="Klenk H."/>
            <person name="Cheng J."/>
        </authorList>
    </citation>
    <scope>NUCLEOTIDE SEQUENCE [LARGE SCALE GENOMIC DNA]</scope>
    <source>
        <strain evidence="6">ATCC BAA-798 / YNP1</strain>
    </source>
</reference>
<evidence type="ECO:0000313" key="6">
    <source>
        <dbReference type="Proteomes" id="UP000000323"/>
    </source>
</evidence>
<dbReference type="AlphaFoldDB" id="D1CF98"/>
<sequence length="242" mass="27483">MDVKHQHSTNRSPKDRLSHIIARWIIVHIITPLMVKLEVIGRENIPKEGPFIAAANHLSNLDPPLLMSQLPRVPRVMAKRELWRFPIAAAFFNWVEAIPIKREGYDRRALREAEEVLASGRPFGIFPEGTRSRTGKLQPGLPGVGMLAIRSKVPVVPIAFIGTNQVFKGRKFHPRTRIKMIIGKPISPEEIQQLGNAKAVTDYIMSRIAQMLPPDMRGVYSEEKFEKESERDLSSREEQSNV</sequence>
<dbReference type="GO" id="GO:0006654">
    <property type="term" value="P:phosphatidic acid biosynthetic process"/>
    <property type="evidence" value="ECO:0007669"/>
    <property type="project" value="TreeGrafter"/>
</dbReference>
<organism evidence="5 6">
    <name type="scientific">Thermobaculum terrenum (strain ATCC BAA-798 / CCMEE 7001 / YNP1)</name>
    <dbReference type="NCBI Taxonomy" id="525904"/>
    <lineage>
        <taxon>Bacteria</taxon>
        <taxon>Bacillati</taxon>
        <taxon>Chloroflexota</taxon>
        <taxon>Chloroflexia</taxon>
        <taxon>Candidatus Thermobaculales</taxon>
        <taxon>Candidatus Thermobaculaceae</taxon>
        <taxon>Thermobaculum</taxon>
    </lineage>
</organism>
<protein>
    <submittedName>
        <fullName evidence="5">Phospholipid/glycerol acyltransferase</fullName>
    </submittedName>
</protein>
<name>D1CF98_THET1</name>
<evidence type="ECO:0000256" key="3">
    <source>
        <dbReference type="SAM" id="MobiDB-lite"/>
    </source>
</evidence>
<dbReference type="Pfam" id="PF01553">
    <property type="entry name" value="Acyltransferase"/>
    <property type="match status" value="1"/>
</dbReference>
<keyword evidence="6" id="KW-1185">Reference proteome</keyword>
<feature type="region of interest" description="Disordered" evidence="3">
    <location>
        <begin position="219"/>
        <end position="242"/>
    </location>
</feature>
<dbReference type="SUPFAM" id="SSF69593">
    <property type="entry name" value="Glycerol-3-phosphate (1)-acyltransferase"/>
    <property type="match status" value="1"/>
</dbReference>
<proteinExistence type="predicted"/>
<gene>
    <name evidence="5" type="ordered locus">Tter_0687</name>
</gene>
<dbReference type="STRING" id="525904.Tter_0687"/>
<evidence type="ECO:0000256" key="1">
    <source>
        <dbReference type="ARBA" id="ARBA00022679"/>
    </source>
</evidence>
<dbReference type="eggNOG" id="COG0204">
    <property type="taxonomic scope" value="Bacteria"/>
</dbReference>
<accession>D1CF98</accession>
<evidence type="ECO:0000313" key="5">
    <source>
        <dbReference type="EMBL" id="ACZ41604.1"/>
    </source>
</evidence>
<dbReference type="HOGENOM" id="CLU_027938_4_5_0"/>
<evidence type="ECO:0000256" key="2">
    <source>
        <dbReference type="ARBA" id="ARBA00023315"/>
    </source>
</evidence>
<dbReference type="KEGG" id="ttr:Tter_0687"/>
<evidence type="ECO:0000259" key="4">
    <source>
        <dbReference type="SMART" id="SM00563"/>
    </source>
</evidence>
<dbReference type="SMART" id="SM00563">
    <property type="entry name" value="PlsC"/>
    <property type="match status" value="1"/>
</dbReference>